<evidence type="ECO:0000256" key="1">
    <source>
        <dbReference type="ARBA" id="ARBA00001927"/>
    </source>
</evidence>
<dbReference type="InterPro" id="IPR051269">
    <property type="entry name" value="Fe-S_cluster_ET"/>
</dbReference>
<feature type="domain" description="4Fe-4S ferredoxin-type" evidence="9">
    <location>
        <begin position="1"/>
        <end position="29"/>
    </location>
</feature>
<keyword evidence="4 8" id="KW-0249">Electron transport</keyword>
<proteinExistence type="predicted"/>
<dbReference type="SUPFAM" id="SSF54862">
    <property type="entry name" value="4Fe-4S ferredoxins"/>
    <property type="match status" value="1"/>
</dbReference>
<dbReference type="EMBL" id="BAABHK010000024">
    <property type="protein sequence ID" value="GAA4638795.1"/>
    <property type="molecule type" value="Genomic_DNA"/>
</dbReference>
<evidence type="ECO:0000313" key="10">
    <source>
        <dbReference type="EMBL" id="GAA4638795.1"/>
    </source>
</evidence>
<dbReference type="Proteomes" id="UP001501442">
    <property type="component" value="Unassembled WGS sequence"/>
</dbReference>
<protein>
    <recommendedName>
        <fullName evidence="8">Ferredoxin</fullName>
    </recommendedName>
</protein>
<accession>A0ABP8UT92</accession>
<evidence type="ECO:0000256" key="3">
    <source>
        <dbReference type="ARBA" id="ARBA00022723"/>
    </source>
</evidence>
<dbReference type="PANTHER" id="PTHR36923:SF3">
    <property type="entry name" value="FERREDOXIN"/>
    <property type="match status" value="1"/>
</dbReference>
<keyword evidence="6 8" id="KW-0411">Iron-sulfur</keyword>
<comment type="cofactor">
    <cofactor evidence="1">
        <name>[3Fe-4S] cluster</name>
        <dbReference type="ChEBI" id="CHEBI:21137"/>
    </cofactor>
</comment>
<organism evidence="10 11">
    <name type="scientific">Actinoallomurus vinaceus</name>
    <dbReference type="NCBI Taxonomy" id="1080074"/>
    <lineage>
        <taxon>Bacteria</taxon>
        <taxon>Bacillati</taxon>
        <taxon>Actinomycetota</taxon>
        <taxon>Actinomycetes</taxon>
        <taxon>Streptosporangiales</taxon>
        <taxon>Thermomonosporaceae</taxon>
        <taxon>Actinoallomurus</taxon>
    </lineage>
</organism>
<comment type="function">
    <text evidence="8">Ferredoxins are iron-sulfur proteins that transfer electrons in a wide variety of metabolic reactions.</text>
</comment>
<keyword evidence="7" id="KW-0003">3Fe-4S</keyword>
<evidence type="ECO:0000256" key="7">
    <source>
        <dbReference type="ARBA" id="ARBA00023291"/>
    </source>
</evidence>
<dbReference type="InterPro" id="IPR017896">
    <property type="entry name" value="4Fe4S_Fe-S-bd"/>
</dbReference>
<dbReference type="PRINTS" id="PR00352">
    <property type="entry name" value="3FE4SFRDOXIN"/>
</dbReference>
<dbReference type="PROSITE" id="PS51379">
    <property type="entry name" value="4FE4S_FER_2"/>
    <property type="match status" value="1"/>
</dbReference>
<dbReference type="RefSeq" id="WP_345442347.1">
    <property type="nucleotide sequence ID" value="NZ_BAABHK010000024.1"/>
</dbReference>
<name>A0ABP8UT92_9ACTN</name>
<dbReference type="InterPro" id="IPR001080">
    <property type="entry name" value="3Fe4S_ferredoxin"/>
</dbReference>
<evidence type="ECO:0000259" key="9">
    <source>
        <dbReference type="PROSITE" id="PS51379"/>
    </source>
</evidence>
<keyword evidence="3 8" id="KW-0479">Metal-binding</keyword>
<gene>
    <name evidence="10" type="ORF">GCM10023196_097940</name>
</gene>
<reference evidence="11" key="1">
    <citation type="journal article" date="2019" name="Int. J. Syst. Evol. Microbiol.">
        <title>The Global Catalogue of Microorganisms (GCM) 10K type strain sequencing project: providing services to taxonomists for standard genome sequencing and annotation.</title>
        <authorList>
            <consortium name="The Broad Institute Genomics Platform"/>
            <consortium name="The Broad Institute Genome Sequencing Center for Infectious Disease"/>
            <person name="Wu L."/>
            <person name="Ma J."/>
        </authorList>
    </citation>
    <scope>NUCLEOTIDE SEQUENCE [LARGE SCALE GENOMIC DNA]</scope>
    <source>
        <strain evidence="11">JCM 17939</strain>
    </source>
</reference>
<evidence type="ECO:0000256" key="6">
    <source>
        <dbReference type="ARBA" id="ARBA00023014"/>
    </source>
</evidence>
<dbReference type="PANTHER" id="PTHR36923">
    <property type="entry name" value="FERREDOXIN"/>
    <property type="match status" value="1"/>
</dbReference>
<sequence length="71" mass="7413">MYVTANRDTCGGCGLCTVTAPEVFGQDDECVVTILLPRPGPELLPRVREAAERCPTGSIGTAGDHAEKGPI</sequence>
<evidence type="ECO:0000256" key="8">
    <source>
        <dbReference type="RuleBase" id="RU368020"/>
    </source>
</evidence>
<dbReference type="Gene3D" id="3.30.70.20">
    <property type="match status" value="1"/>
</dbReference>
<evidence type="ECO:0000256" key="2">
    <source>
        <dbReference type="ARBA" id="ARBA00022448"/>
    </source>
</evidence>
<evidence type="ECO:0000313" key="11">
    <source>
        <dbReference type="Proteomes" id="UP001501442"/>
    </source>
</evidence>
<keyword evidence="11" id="KW-1185">Reference proteome</keyword>
<evidence type="ECO:0000256" key="4">
    <source>
        <dbReference type="ARBA" id="ARBA00022982"/>
    </source>
</evidence>
<keyword evidence="2 8" id="KW-0813">Transport</keyword>
<evidence type="ECO:0000256" key="5">
    <source>
        <dbReference type="ARBA" id="ARBA00023004"/>
    </source>
</evidence>
<dbReference type="Pfam" id="PF13370">
    <property type="entry name" value="Fer4_13"/>
    <property type="match status" value="1"/>
</dbReference>
<keyword evidence="5 8" id="KW-0408">Iron</keyword>
<comment type="caution">
    <text evidence="10">The sequence shown here is derived from an EMBL/GenBank/DDBJ whole genome shotgun (WGS) entry which is preliminary data.</text>
</comment>